<evidence type="ECO:0000313" key="3">
    <source>
        <dbReference type="Proteomes" id="UP001589844"/>
    </source>
</evidence>
<keyword evidence="1" id="KW-0472">Membrane</keyword>
<feature type="transmembrane region" description="Helical" evidence="1">
    <location>
        <begin position="214"/>
        <end position="237"/>
    </location>
</feature>
<reference evidence="2 3" key="1">
    <citation type="submission" date="2024-09" db="EMBL/GenBank/DDBJ databases">
        <authorList>
            <person name="Sun Q."/>
            <person name="Mori K."/>
        </authorList>
    </citation>
    <scope>NUCLEOTIDE SEQUENCE [LARGE SCALE GENOMIC DNA]</scope>
    <source>
        <strain evidence="2 3">CCM 8677</strain>
    </source>
</reference>
<name>A0ABV6ICH6_9BURK</name>
<protein>
    <submittedName>
        <fullName evidence="2">BPSS1780 family membrane protein</fullName>
    </submittedName>
</protein>
<accession>A0ABV6ICH6</accession>
<sequence>MNTPQAIAGWRWIQQGFSTFKKKPFELLFIFFGLIFVNLGLSLVPFVGALIPFIFGPCLGMGIMHACRDIDEGKPVATGVLFVAFRSPAFRTLVLMGVLYTLALLAALACSIPFDDGALWDYISDPSKADPKALVKSNIGLGMLVFFAVYTPAAMAFWYGGPLIMWHGMSAPKAIFYSFFAVWRARKAFLVYLLAWCGLLSFVAFLMALSGGVLGVLILPLMLSVSLVMYCTFYFSYKEVFSREQSA</sequence>
<dbReference type="EMBL" id="JBHLXJ010000007">
    <property type="protein sequence ID" value="MFC0349517.1"/>
    <property type="molecule type" value="Genomic_DNA"/>
</dbReference>
<evidence type="ECO:0000256" key="1">
    <source>
        <dbReference type="SAM" id="Phobius"/>
    </source>
</evidence>
<keyword evidence="3" id="KW-1185">Reference proteome</keyword>
<feature type="transmembrane region" description="Helical" evidence="1">
    <location>
        <begin position="164"/>
        <end position="182"/>
    </location>
</feature>
<feature type="transmembrane region" description="Helical" evidence="1">
    <location>
        <begin position="27"/>
        <end position="55"/>
    </location>
</feature>
<keyword evidence="1" id="KW-1133">Transmembrane helix</keyword>
<dbReference type="Proteomes" id="UP001589844">
    <property type="component" value="Unassembled WGS sequence"/>
</dbReference>
<keyword evidence="1" id="KW-0812">Transmembrane</keyword>
<organism evidence="2 3">
    <name type="scientific">Undibacterium danionis</name>
    <dbReference type="NCBI Taxonomy" id="1812100"/>
    <lineage>
        <taxon>Bacteria</taxon>
        <taxon>Pseudomonadati</taxon>
        <taxon>Pseudomonadota</taxon>
        <taxon>Betaproteobacteria</taxon>
        <taxon>Burkholderiales</taxon>
        <taxon>Oxalobacteraceae</taxon>
        <taxon>Undibacterium</taxon>
    </lineage>
</organism>
<evidence type="ECO:0000313" key="2">
    <source>
        <dbReference type="EMBL" id="MFC0349517.1"/>
    </source>
</evidence>
<dbReference type="RefSeq" id="WP_390211176.1">
    <property type="nucleotide sequence ID" value="NZ_JBHLXJ010000007.1"/>
</dbReference>
<feature type="transmembrane region" description="Helical" evidence="1">
    <location>
        <begin position="189"/>
        <end position="208"/>
    </location>
</feature>
<dbReference type="InterPro" id="IPR047798">
    <property type="entry name" value="BPSS1780-like"/>
</dbReference>
<proteinExistence type="predicted"/>
<comment type="caution">
    <text evidence="2">The sequence shown here is derived from an EMBL/GenBank/DDBJ whole genome shotgun (WGS) entry which is preliminary data.</text>
</comment>
<feature type="transmembrane region" description="Helical" evidence="1">
    <location>
        <begin position="135"/>
        <end position="158"/>
    </location>
</feature>
<gene>
    <name evidence="2" type="ORF">ACFFJH_06840</name>
</gene>
<feature type="transmembrane region" description="Helical" evidence="1">
    <location>
        <begin position="93"/>
        <end position="114"/>
    </location>
</feature>
<dbReference type="NCBIfam" id="NF041043">
    <property type="entry name" value="BPSS1780_fam"/>
    <property type="match status" value="1"/>
</dbReference>